<feature type="domain" description="Alpha-N-acetylglucosaminidase N-terminal" evidence="4">
    <location>
        <begin position="47"/>
        <end position="127"/>
    </location>
</feature>
<dbReference type="InterPro" id="IPR024240">
    <property type="entry name" value="NAGLU_N"/>
</dbReference>
<evidence type="ECO:0000259" key="3">
    <source>
        <dbReference type="Pfam" id="PF05089"/>
    </source>
</evidence>
<evidence type="ECO:0000256" key="1">
    <source>
        <dbReference type="ARBA" id="ARBA00022801"/>
    </source>
</evidence>
<dbReference type="SUPFAM" id="SSF51445">
    <property type="entry name" value="(Trans)glycosidases"/>
    <property type="match status" value="1"/>
</dbReference>
<accession>A0ABP0GCU8</accession>
<evidence type="ECO:0000313" key="6">
    <source>
        <dbReference type="EMBL" id="CAK8689619.1"/>
    </source>
</evidence>
<comment type="caution">
    <text evidence="6">The sequence shown here is derived from an EMBL/GenBank/DDBJ whole genome shotgun (WGS) entry which is preliminary data.</text>
</comment>
<feature type="domain" description="Alpha-N-acetylglucosaminidase tim-barrel" evidence="3">
    <location>
        <begin position="143"/>
        <end position="478"/>
    </location>
</feature>
<dbReference type="EMBL" id="CAWYQH010000108">
    <property type="protein sequence ID" value="CAK8689619.1"/>
    <property type="molecule type" value="Genomic_DNA"/>
</dbReference>
<dbReference type="InterPro" id="IPR029018">
    <property type="entry name" value="Hex-like_dom2"/>
</dbReference>
<dbReference type="Proteomes" id="UP001642483">
    <property type="component" value="Unassembled WGS sequence"/>
</dbReference>
<organism evidence="6 7">
    <name type="scientific">Clavelina lepadiformis</name>
    <name type="common">Light-bulb sea squirt</name>
    <name type="synonym">Ascidia lepadiformis</name>
    <dbReference type="NCBI Taxonomy" id="159417"/>
    <lineage>
        <taxon>Eukaryota</taxon>
        <taxon>Metazoa</taxon>
        <taxon>Chordata</taxon>
        <taxon>Tunicata</taxon>
        <taxon>Ascidiacea</taxon>
        <taxon>Aplousobranchia</taxon>
        <taxon>Clavelinidae</taxon>
        <taxon>Clavelina</taxon>
    </lineage>
</organism>
<dbReference type="InterPro" id="IPR024732">
    <property type="entry name" value="NAGLU_C"/>
</dbReference>
<dbReference type="Gene3D" id="3.30.379.10">
    <property type="entry name" value="Chitobiase/beta-hexosaminidase domain 2-like"/>
    <property type="match status" value="1"/>
</dbReference>
<dbReference type="Pfam" id="PF12972">
    <property type="entry name" value="NAGLU_C"/>
    <property type="match status" value="1"/>
</dbReference>
<proteinExistence type="predicted"/>
<name>A0ABP0GCU8_CLALP</name>
<reference evidence="6 7" key="1">
    <citation type="submission" date="2024-02" db="EMBL/GenBank/DDBJ databases">
        <authorList>
            <person name="Daric V."/>
            <person name="Darras S."/>
        </authorList>
    </citation>
    <scope>NUCLEOTIDE SEQUENCE [LARGE SCALE GENOMIC DNA]</scope>
</reference>
<gene>
    <name evidence="6" type="ORF">CVLEPA_LOCUS21595</name>
</gene>
<keyword evidence="1" id="KW-0378">Hydrolase</keyword>
<keyword evidence="2" id="KW-0732">Signal</keyword>
<evidence type="ECO:0008006" key="8">
    <source>
        <dbReference type="Google" id="ProtNLM"/>
    </source>
</evidence>
<dbReference type="Pfam" id="PF05089">
    <property type="entry name" value="NAGLU"/>
    <property type="match status" value="1"/>
</dbReference>
<evidence type="ECO:0000259" key="4">
    <source>
        <dbReference type="Pfam" id="PF12971"/>
    </source>
</evidence>
<dbReference type="Gene3D" id="3.20.20.80">
    <property type="entry name" value="Glycosidases"/>
    <property type="match status" value="1"/>
</dbReference>
<dbReference type="Pfam" id="PF12971">
    <property type="entry name" value="NAGLU_N"/>
    <property type="match status" value="1"/>
</dbReference>
<dbReference type="InterPro" id="IPR024733">
    <property type="entry name" value="NAGLU_tim-barrel"/>
</dbReference>
<feature type="signal peptide" evidence="2">
    <location>
        <begin position="1"/>
        <end position="25"/>
    </location>
</feature>
<dbReference type="InterPro" id="IPR007781">
    <property type="entry name" value="NAGLU"/>
</dbReference>
<dbReference type="InterPro" id="IPR017853">
    <property type="entry name" value="GH"/>
</dbReference>
<dbReference type="PANTHER" id="PTHR12872">
    <property type="entry name" value="ALPHA-N-ACETYLGLUCOSAMINIDASE"/>
    <property type="match status" value="1"/>
</dbReference>
<evidence type="ECO:0000259" key="5">
    <source>
        <dbReference type="Pfam" id="PF12972"/>
    </source>
</evidence>
<feature type="domain" description="Alpha-N-acetylglucosaminidase C-terminal" evidence="5">
    <location>
        <begin position="487"/>
        <end position="749"/>
    </location>
</feature>
<feature type="chain" id="PRO_5047437735" description="Alpha-N-acetylglucosaminidase" evidence="2">
    <location>
        <begin position="26"/>
        <end position="755"/>
    </location>
</feature>
<evidence type="ECO:0000256" key="2">
    <source>
        <dbReference type="SAM" id="SignalP"/>
    </source>
</evidence>
<keyword evidence="7" id="KW-1185">Reference proteome</keyword>
<protein>
    <recommendedName>
        <fullName evidence="8">Alpha-N-acetylglucosaminidase</fullName>
    </recommendedName>
</protein>
<evidence type="ECO:0000313" key="7">
    <source>
        <dbReference type="Proteomes" id="UP001642483"/>
    </source>
</evidence>
<sequence>MYKTFPIYLVILAAVTVLNFKLCQCESSFKTLAPVKSYVKANTQTKAVQALIYRVLGDRSSEVIVEVQPSSESKDHAYIHNYLDKLKITGTSGVAVAFAFNKYLKYYCRKQISWAGDQLEHIPHPLPHVPVTGWSIKAGVKYRYYQNVCTVSYSSVWWNWTRWEREIDWMALNGINLPLAFTGQEAIWQRVYKQLGCTDKDLDEHFAGPAFLAWGRMGNIHGFGGPLPQSWKESQLALQHKILERMRSLGMIPVLPGFAGHVPAAITRLYPDAEVSKLSSWSHFNCTYSCTILLEPHDPLFRQIGSMFIEEQMKEYNGTNHIYNADTFNEMIPRSSDVGYLANASNAVYEAMAKTDPDAIWLMQGWLFHSAPYFWKSPQIKALVTAVPQGRMLILDLFSEAFPQYPRTYDYYGQPFIWCMLHDFGGNLGFYGKIEIVNQSPYATLHANNSTMVGTGITPEGINQNYIMYDLMLEVGYSVQPENLTFWLVEYAMRRYNADNVDAIKTWLTLGSSIYNDTSIGFPAKSLIRGSLVKRPSLTTTELPYWYQRSSLRSAWDSFATALDNLEDIETVRYDSVDITRQMLQAIHRSIYYNMVQEYKQKNLSNVEQMGSYMLDLLKDFDRILSTDKHFMMGCWIADARALGTNDNEKDLYEYNARNQVTLWGPDGEIMDYADKHWASLTLNYYWPRWAMFIYHLEQALVYDVAFNSTAYNSNVFRNIEEPFTKDKTVFPTVPKEHPITVAKEIYLKWKDMLQ</sequence>
<dbReference type="Gene3D" id="1.20.120.670">
    <property type="entry name" value="N-acetyl-b-d-glucoasminidase"/>
    <property type="match status" value="1"/>
</dbReference>
<dbReference type="PANTHER" id="PTHR12872:SF1">
    <property type="entry name" value="ALPHA-N-ACETYLGLUCOSAMINIDASE"/>
    <property type="match status" value="1"/>
</dbReference>